<dbReference type="InterPro" id="IPR045002">
    <property type="entry name" value="Ech1-like"/>
</dbReference>
<evidence type="ECO:0000256" key="1">
    <source>
        <dbReference type="ARBA" id="ARBA00002994"/>
    </source>
</evidence>
<dbReference type="PANTHER" id="PTHR43149:SF1">
    <property type="entry name" value="DELTA(3,5)-DELTA(2,4)-DIENOYL-COA ISOMERASE, MITOCHONDRIAL"/>
    <property type="match status" value="1"/>
</dbReference>
<dbReference type="PROSITE" id="PS00166">
    <property type="entry name" value="ENOYL_COA_HYDRATASE"/>
    <property type="match status" value="1"/>
</dbReference>
<name>A0ABM9LHU1_9MYCO</name>
<dbReference type="PANTHER" id="PTHR43149">
    <property type="entry name" value="ENOYL-COA HYDRATASE"/>
    <property type="match status" value="1"/>
</dbReference>
<comment type="similarity">
    <text evidence="2 6">Belongs to the enoyl-CoA hydratase/isomerase family.</text>
</comment>
<organism evidence="7 8">
    <name type="scientific">[Mycobacterium] burgundiense</name>
    <dbReference type="NCBI Taxonomy" id="3064286"/>
    <lineage>
        <taxon>Bacteria</taxon>
        <taxon>Bacillati</taxon>
        <taxon>Actinomycetota</taxon>
        <taxon>Actinomycetes</taxon>
        <taxon>Mycobacteriales</taxon>
        <taxon>Mycobacteriaceae</taxon>
        <taxon>Mycolicibacterium</taxon>
    </lineage>
</organism>
<sequence length="269" mass="28138">MNTNPVSVDVDGAVAHVRLNKPQKLNALDHKMFRGLVEAGRTLIADESVRAVVLAGAGRAFCAGLDFTQFAQMSQSPGAGAEVIVVGDTRLGGARALGQQAVRVWSELQVPVIAAIHGVAFGGGLQIALGADIRIVAPTAELSVMEISWGLIPDMAGTQLLPELVGRDVAKELTFTGRKVSGEDAVRLGLATRASTDPIAAATELAREIAQHDRNALREAKKLLDMAGRVELVVGLDAEQVSVAGLLDDPEFAAGVKARLDRVRSGRGS</sequence>
<keyword evidence="3" id="KW-0443">Lipid metabolism</keyword>
<evidence type="ECO:0000256" key="4">
    <source>
        <dbReference type="ARBA" id="ARBA00023709"/>
    </source>
</evidence>
<reference evidence="7 8" key="1">
    <citation type="submission" date="2023-08" db="EMBL/GenBank/DDBJ databases">
        <authorList>
            <person name="Folkvardsen B D."/>
            <person name="Norman A."/>
        </authorList>
    </citation>
    <scope>NUCLEOTIDE SEQUENCE [LARGE SCALE GENOMIC DNA]</scope>
    <source>
        <strain evidence="7 8">Mu0053</strain>
    </source>
</reference>
<evidence type="ECO:0000256" key="2">
    <source>
        <dbReference type="ARBA" id="ARBA00005254"/>
    </source>
</evidence>
<dbReference type="RefSeq" id="WP_308481621.1">
    <property type="nucleotide sequence ID" value="NZ_OY726397.1"/>
</dbReference>
<dbReference type="Gene3D" id="3.90.226.10">
    <property type="entry name" value="2-enoyl-CoA Hydratase, Chain A, domain 1"/>
    <property type="match status" value="1"/>
</dbReference>
<dbReference type="SUPFAM" id="SSF52096">
    <property type="entry name" value="ClpP/crotonase"/>
    <property type="match status" value="1"/>
</dbReference>
<dbReference type="NCBIfam" id="NF005699">
    <property type="entry name" value="PRK07509.1"/>
    <property type="match status" value="1"/>
</dbReference>
<evidence type="ECO:0000313" key="8">
    <source>
        <dbReference type="Proteomes" id="UP001190465"/>
    </source>
</evidence>
<accession>A0ABM9LHU1</accession>
<gene>
    <name evidence="7" type="ORF">MU0053_001371</name>
</gene>
<comment type="catalytic activity">
    <reaction evidence="5">
        <text>a 4-saturated-(3S)-3-hydroxyacyl-CoA = a (3E)-enoyl-CoA + H2O</text>
        <dbReference type="Rhea" id="RHEA:20724"/>
        <dbReference type="ChEBI" id="CHEBI:15377"/>
        <dbReference type="ChEBI" id="CHEBI:58521"/>
        <dbReference type="ChEBI" id="CHEBI:137480"/>
        <dbReference type="EC" id="4.2.1.17"/>
    </reaction>
</comment>
<dbReference type="InterPro" id="IPR029045">
    <property type="entry name" value="ClpP/crotonase-like_dom_sf"/>
</dbReference>
<evidence type="ECO:0000256" key="6">
    <source>
        <dbReference type="RuleBase" id="RU003707"/>
    </source>
</evidence>
<keyword evidence="8" id="KW-1185">Reference proteome</keyword>
<proteinExistence type="inferred from homology"/>
<dbReference type="Pfam" id="PF00378">
    <property type="entry name" value="ECH_1"/>
    <property type="match status" value="1"/>
</dbReference>
<dbReference type="InterPro" id="IPR001753">
    <property type="entry name" value="Enoyl-CoA_hydra/iso"/>
</dbReference>
<comment type="function">
    <text evidence="1">Could possibly oxidize fatty acids using specific components.</text>
</comment>
<dbReference type="CDD" id="cd06558">
    <property type="entry name" value="crotonase-like"/>
    <property type="match status" value="1"/>
</dbReference>
<dbReference type="Proteomes" id="UP001190465">
    <property type="component" value="Chromosome"/>
</dbReference>
<dbReference type="InterPro" id="IPR018376">
    <property type="entry name" value="Enoyl-CoA_hyd/isom_CS"/>
</dbReference>
<dbReference type="EMBL" id="OY726397">
    <property type="protein sequence ID" value="CAJ1499274.1"/>
    <property type="molecule type" value="Genomic_DNA"/>
</dbReference>
<evidence type="ECO:0000256" key="3">
    <source>
        <dbReference type="ARBA" id="ARBA00022832"/>
    </source>
</evidence>
<protein>
    <submittedName>
        <fullName evidence="7">Crotonase/enoyl-CoA hydratase family protein</fullName>
    </submittedName>
</protein>
<keyword evidence="3" id="KW-0276">Fatty acid metabolism</keyword>
<evidence type="ECO:0000256" key="5">
    <source>
        <dbReference type="ARBA" id="ARBA00023717"/>
    </source>
</evidence>
<comment type="catalytic activity">
    <reaction evidence="4">
        <text>a (3S)-3-hydroxyacyl-CoA = a (2E)-enoyl-CoA + H2O</text>
        <dbReference type="Rhea" id="RHEA:16105"/>
        <dbReference type="ChEBI" id="CHEBI:15377"/>
        <dbReference type="ChEBI" id="CHEBI:57318"/>
        <dbReference type="ChEBI" id="CHEBI:58856"/>
        <dbReference type="EC" id="4.2.1.17"/>
    </reaction>
</comment>
<evidence type="ECO:0000313" key="7">
    <source>
        <dbReference type="EMBL" id="CAJ1499274.1"/>
    </source>
</evidence>